<name>A0A1B8H1F3_9GAMM</name>
<sequence>MFIHKIITPMFIKRFQCVGSDCLSHCCQDWLISIDKKTYKKYHSAESIEIKQISHDHVLKSDSGGDYAFIRLTDEKKCPFLTEKRLCNIYSKLGPSAMSRTCRIYPRSEVKYQNATFKRLSLSCPEVVRQLLFSADAMQLTEEDQYLKKATQDAALTDPQYLMYLWCLNLVQAQSSEFEDNLYAVMQLLIFIDKLNYEIEANFDRIQGVYEFLLAATENGDLAAERRALPHPVSFQVAVLGVYGKFIPRLSRSGTLLLSTYINTLNKLELDENQTPERTEENMAQLLTGWKALMQDSCLSEPHTLRNLFAYLLYHSQFPHVANFSQKVAGEKNALSHFSLLVMDYFYLRTNLSALAATETCMVAETDVQLVVSAYFSLKMHMKDINTELLALMETCQMSDALACICLLDG</sequence>
<dbReference type="Proteomes" id="UP000092247">
    <property type="component" value="Unassembled WGS sequence"/>
</dbReference>
<dbReference type="NCBIfam" id="NF038110">
    <property type="entry name" value="Lys_methyl_FliB"/>
    <property type="match status" value="1"/>
</dbReference>
<dbReference type="GO" id="GO:0008168">
    <property type="term" value="F:methyltransferase activity"/>
    <property type="evidence" value="ECO:0007669"/>
    <property type="project" value="UniProtKB-KW"/>
</dbReference>
<dbReference type="AlphaFoldDB" id="A0A1B8H1F3"/>
<comment type="caution">
    <text evidence="1">The sequence shown here is derived from an EMBL/GenBank/DDBJ whole genome shotgun (WGS) entry which is preliminary data.</text>
</comment>
<reference evidence="1 2" key="1">
    <citation type="submission" date="2016-06" db="EMBL/GenBank/DDBJ databases">
        <authorList>
            <person name="Kjaerup R.B."/>
            <person name="Dalgaard T.S."/>
            <person name="Juul-Madsen H.R."/>
        </authorList>
    </citation>
    <scope>NUCLEOTIDE SEQUENCE [LARGE SCALE GENOMIC DNA]</scope>
    <source>
        <strain evidence="1 2">GCSL-Mp3</strain>
    </source>
</reference>
<keyword evidence="1" id="KW-0808">Transferase</keyword>
<organism evidence="1 2">
    <name type="scientific">Morganella psychrotolerans</name>
    <dbReference type="NCBI Taxonomy" id="368603"/>
    <lineage>
        <taxon>Bacteria</taxon>
        <taxon>Pseudomonadati</taxon>
        <taxon>Pseudomonadota</taxon>
        <taxon>Gammaproteobacteria</taxon>
        <taxon>Enterobacterales</taxon>
        <taxon>Morganellaceae</taxon>
        <taxon>Morganella</taxon>
    </lineage>
</organism>
<evidence type="ECO:0000313" key="2">
    <source>
        <dbReference type="Proteomes" id="UP000092247"/>
    </source>
</evidence>
<accession>A0A1B8H1F3</accession>
<dbReference type="GO" id="GO:0032259">
    <property type="term" value="P:methylation"/>
    <property type="evidence" value="ECO:0007669"/>
    <property type="project" value="UniProtKB-KW"/>
</dbReference>
<gene>
    <name evidence="1" type="ORF">AYY17_11385</name>
</gene>
<evidence type="ECO:0000313" key="1">
    <source>
        <dbReference type="EMBL" id="OBU02899.1"/>
    </source>
</evidence>
<proteinExistence type="predicted"/>
<keyword evidence="1" id="KW-0489">Methyltransferase</keyword>
<dbReference type="RefSeq" id="WP_067426124.1">
    <property type="nucleotide sequence ID" value="NZ_LZEX01000044.1"/>
</dbReference>
<protein>
    <submittedName>
        <fullName evidence="1">Lysine-N-methylase</fullName>
    </submittedName>
</protein>
<dbReference type="EMBL" id="LZEX01000044">
    <property type="protein sequence ID" value="OBU02899.1"/>
    <property type="molecule type" value="Genomic_DNA"/>
</dbReference>